<proteinExistence type="predicted"/>
<organism evidence="1 2">
    <name type="scientific">Rhizophagus clarus</name>
    <dbReference type="NCBI Taxonomy" id="94130"/>
    <lineage>
        <taxon>Eukaryota</taxon>
        <taxon>Fungi</taxon>
        <taxon>Fungi incertae sedis</taxon>
        <taxon>Mucoromycota</taxon>
        <taxon>Glomeromycotina</taxon>
        <taxon>Glomeromycetes</taxon>
        <taxon>Glomerales</taxon>
        <taxon>Glomeraceae</taxon>
        <taxon>Rhizophagus</taxon>
    </lineage>
</organism>
<dbReference type="EMBL" id="BLAL01000229">
    <property type="protein sequence ID" value="GES93705.1"/>
    <property type="molecule type" value="Genomic_DNA"/>
</dbReference>
<dbReference type="OrthoDB" id="2382113at2759"/>
<name>A0A8H3LXF2_9GLOM</name>
<sequence length="265" mass="31182">MLYQIRRKNIQAELESTQLNNLPIAIKGHHEWNNNTISYRVDESLAIITFIEVEHQKRLSARYFIEKLFRNEVRVETLVIKETDFNAVATSQNLNPEEAEVLKFDQECSIADTMALKYFYMRNLYCKDMTEENLEKSVAEDLRKSYLENYWKVIQELFKILDFTSIDDKRILFDSMSRTKETPDLNSAIKTINAIAGNWYGYTIKSDKKRIGPKEKRIWEQSYQINCQLYKGLSFGDKGAPELPLYRPKTDNDIQELFDSIGQDK</sequence>
<evidence type="ECO:0000313" key="1">
    <source>
        <dbReference type="EMBL" id="GES93705.1"/>
    </source>
</evidence>
<dbReference type="AlphaFoldDB" id="A0A8H3LXF2"/>
<reference evidence="1" key="1">
    <citation type="submission" date="2019-10" db="EMBL/GenBank/DDBJ databases">
        <title>Conservation and host-specific expression of non-tandemly repeated heterogenous ribosome RNA gene in arbuscular mycorrhizal fungi.</title>
        <authorList>
            <person name="Maeda T."/>
            <person name="Kobayashi Y."/>
            <person name="Nakagawa T."/>
            <person name="Ezawa T."/>
            <person name="Yamaguchi K."/>
            <person name="Bino T."/>
            <person name="Nishimoto Y."/>
            <person name="Shigenobu S."/>
            <person name="Kawaguchi M."/>
        </authorList>
    </citation>
    <scope>NUCLEOTIDE SEQUENCE</scope>
    <source>
        <strain evidence="1">HR1</strain>
    </source>
</reference>
<comment type="caution">
    <text evidence="1">The sequence shown here is derived from an EMBL/GenBank/DDBJ whole genome shotgun (WGS) entry which is preliminary data.</text>
</comment>
<accession>A0A8H3LXF2</accession>
<gene>
    <name evidence="1" type="ORF">RCL2_002045500</name>
</gene>
<evidence type="ECO:0000313" key="2">
    <source>
        <dbReference type="Proteomes" id="UP000615446"/>
    </source>
</evidence>
<dbReference type="Proteomes" id="UP000615446">
    <property type="component" value="Unassembled WGS sequence"/>
</dbReference>
<protein>
    <submittedName>
        <fullName evidence="1">Uncharacterized protein</fullName>
    </submittedName>
</protein>